<evidence type="ECO:0000256" key="1">
    <source>
        <dbReference type="SAM" id="MobiDB-lite"/>
    </source>
</evidence>
<comment type="caution">
    <text evidence="2">The sequence shown here is derived from an EMBL/GenBank/DDBJ whole genome shotgun (WGS) entry which is preliminary data.</text>
</comment>
<dbReference type="AlphaFoldDB" id="A0A9P5Y3Q6"/>
<protein>
    <submittedName>
        <fullName evidence="2">Uncharacterized protein</fullName>
    </submittedName>
</protein>
<evidence type="ECO:0000313" key="3">
    <source>
        <dbReference type="Proteomes" id="UP000807353"/>
    </source>
</evidence>
<keyword evidence="3" id="KW-1185">Reference proteome</keyword>
<dbReference type="Proteomes" id="UP000807353">
    <property type="component" value="Unassembled WGS sequence"/>
</dbReference>
<accession>A0A9P5Y3Q6</accession>
<feature type="compositionally biased region" description="Gly residues" evidence="1">
    <location>
        <begin position="24"/>
        <end position="42"/>
    </location>
</feature>
<organism evidence="2 3">
    <name type="scientific">Collybia nuda</name>
    <dbReference type="NCBI Taxonomy" id="64659"/>
    <lineage>
        <taxon>Eukaryota</taxon>
        <taxon>Fungi</taxon>
        <taxon>Dikarya</taxon>
        <taxon>Basidiomycota</taxon>
        <taxon>Agaricomycotina</taxon>
        <taxon>Agaricomycetes</taxon>
        <taxon>Agaricomycetidae</taxon>
        <taxon>Agaricales</taxon>
        <taxon>Tricholomatineae</taxon>
        <taxon>Clitocybaceae</taxon>
        <taxon>Collybia</taxon>
    </lineage>
</organism>
<proteinExistence type="predicted"/>
<gene>
    <name evidence="2" type="ORF">BDZ94DRAFT_1167334</name>
</gene>
<feature type="compositionally biased region" description="Low complexity" evidence="1">
    <location>
        <begin position="43"/>
        <end position="56"/>
    </location>
</feature>
<sequence length="309" mass="31778">MWIPFLSSSQSESPNRLQKRKGGGGKGGGGRSSGGSKGGSGRSSGSKGSSSSGRKSAPISFGGSSKGSKPNKISTTYGRGGGSPAPIPAGQIFAGRIAGGGTRDQIFGNKIYGSGYPGVTTRGVGGRGFPFYFWPLAWGGVAGVGAAAYLHTDEYGLPNNSSRPGGVITTATYQSPSGNTTFRIMADNSTVIDLIADLKTNCSSSFASSSSTIPSEYTNTPNPEQVIQYYRASSIALSLDGYNNTAVLAPEGTPDTPLPANIDIKLMDCLNQTIGLAAPLIDCASGRWAAPQIKLLGLAWVLWNLMAVF</sequence>
<dbReference type="EMBL" id="MU150280">
    <property type="protein sequence ID" value="KAF9461712.1"/>
    <property type="molecule type" value="Genomic_DNA"/>
</dbReference>
<feature type="region of interest" description="Disordered" evidence="1">
    <location>
        <begin position="1"/>
        <end position="88"/>
    </location>
</feature>
<dbReference type="OrthoDB" id="3365917at2759"/>
<name>A0A9P5Y3Q6_9AGAR</name>
<feature type="compositionally biased region" description="Polar residues" evidence="1">
    <location>
        <begin position="62"/>
        <end position="77"/>
    </location>
</feature>
<evidence type="ECO:0000313" key="2">
    <source>
        <dbReference type="EMBL" id="KAF9461712.1"/>
    </source>
</evidence>
<reference evidence="2" key="1">
    <citation type="submission" date="2020-11" db="EMBL/GenBank/DDBJ databases">
        <authorList>
            <consortium name="DOE Joint Genome Institute"/>
            <person name="Ahrendt S."/>
            <person name="Riley R."/>
            <person name="Andreopoulos W."/>
            <person name="Labutti K."/>
            <person name="Pangilinan J."/>
            <person name="Ruiz-Duenas F.J."/>
            <person name="Barrasa J.M."/>
            <person name="Sanchez-Garcia M."/>
            <person name="Camarero S."/>
            <person name="Miyauchi S."/>
            <person name="Serrano A."/>
            <person name="Linde D."/>
            <person name="Babiker R."/>
            <person name="Drula E."/>
            <person name="Ayuso-Fernandez I."/>
            <person name="Pacheco R."/>
            <person name="Padilla G."/>
            <person name="Ferreira P."/>
            <person name="Barriuso J."/>
            <person name="Kellner H."/>
            <person name="Castanera R."/>
            <person name="Alfaro M."/>
            <person name="Ramirez L."/>
            <person name="Pisabarro A.G."/>
            <person name="Kuo A."/>
            <person name="Tritt A."/>
            <person name="Lipzen A."/>
            <person name="He G."/>
            <person name="Yan M."/>
            <person name="Ng V."/>
            <person name="Cullen D."/>
            <person name="Martin F."/>
            <person name="Rosso M.-N."/>
            <person name="Henrissat B."/>
            <person name="Hibbett D."/>
            <person name="Martinez A.T."/>
            <person name="Grigoriev I.V."/>
        </authorList>
    </citation>
    <scope>NUCLEOTIDE SEQUENCE</scope>
    <source>
        <strain evidence="2">CBS 247.69</strain>
    </source>
</reference>
<feature type="compositionally biased region" description="Polar residues" evidence="1">
    <location>
        <begin position="1"/>
        <end position="16"/>
    </location>
</feature>